<dbReference type="AlphaFoldDB" id="V4BM64"/>
<keyword evidence="5" id="KW-0520">NAD</keyword>
<reference evidence="9 10" key="1">
    <citation type="journal article" date="2013" name="Nature">
        <title>Insights into bilaterian evolution from three spiralian genomes.</title>
        <authorList>
            <person name="Simakov O."/>
            <person name="Marletaz F."/>
            <person name="Cho S.J."/>
            <person name="Edsinger-Gonzales E."/>
            <person name="Havlak P."/>
            <person name="Hellsten U."/>
            <person name="Kuo D.H."/>
            <person name="Larsson T."/>
            <person name="Lv J."/>
            <person name="Arendt D."/>
            <person name="Savage R."/>
            <person name="Osoegawa K."/>
            <person name="de Jong P."/>
            <person name="Grimwood J."/>
            <person name="Chapman J.A."/>
            <person name="Shapiro H."/>
            <person name="Aerts A."/>
            <person name="Otillar R.P."/>
            <person name="Terry A.Y."/>
            <person name="Boore J.L."/>
            <person name="Grigoriev I.V."/>
            <person name="Lindberg D.R."/>
            <person name="Seaver E.C."/>
            <person name="Weisblat D.A."/>
            <person name="Putnam N.H."/>
            <person name="Rokhsar D.S."/>
        </authorList>
    </citation>
    <scope>NUCLEOTIDE SEQUENCE [LARGE SCALE GENOMIC DNA]</scope>
</reference>
<gene>
    <name evidence="9" type="ORF">LOTGIDRAFT_83936</name>
</gene>
<evidence type="ECO:0000256" key="5">
    <source>
        <dbReference type="ARBA" id="ARBA00023027"/>
    </source>
</evidence>
<dbReference type="GO" id="GO:0003714">
    <property type="term" value="F:transcription corepressor activity"/>
    <property type="evidence" value="ECO:0007669"/>
    <property type="project" value="TreeGrafter"/>
</dbReference>
<dbReference type="EC" id="2.3.1.286" evidence="1"/>
<evidence type="ECO:0000313" key="9">
    <source>
        <dbReference type="EMBL" id="ESO89974.1"/>
    </source>
</evidence>
<dbReference type="Proteomes" id="UP000030746">
    <property type="component" value="Unassembled WGS sequence"/>
</dbReference>
<dbReference type="PANTHER" id="PTHR11085:SF12">
    <property type="entry name" value="NAD-DEPENDENT PROTEIN DEACYLASE SIRTUIN-6"/>
    <property type="match status" value="1"/>
</dbReference>
<dbReference type="GeneID" id="20252588"/>
<dbReference type="Pfam" id="PF02146">
    <property type="entry name" value="SIR2"/>
    <property type="match status" value="1"/>
</dbReference>
<feature type="active site" description="Proton acceptor" evidence="7">
    <location>
        <position position="133"/>
    </location>
</feature>
<dbReference type="Gene3D" id="2.20.28.200">
    <property type="match status" value="1"/>
</dbReference>
<dbReference type="PANTHER" id="PTHR11085">
    <property type="entry name" value="NAD-DEPENDENT PROTEIN DEACYLASE SIRTUIN-5, MITOCHONDRIAL-RELATED"/>
    <property type="match status" value="1"/>
</dbReference>
<dbReference type="GO" id="GO:0005634">
    <property type="term" value="C:nucleus"/>
    <property type="evidence" value="ECO:0007669"/>
    <property type="project" value="TreeGrafter"/>
</dbReference>
<keyword evidence="10" id="KW-1185">Reference proteome</keyword>
<dbReference type="InterPro" id="IPR026590">
    <property type="entry name" value="Ssirtuin_cat_dom"/>
</dbReference>
<dbReference type="InterPro" id="IPR050134">
    <property type="entry name" value="NAD-dep_sirtuin_deacylases"/>
</dbReference>
<feature type="binding site" evidence="7">
    <location>
        <position position="166"/>
    </location>
    <ligand>
        <name>Zn(2+)</name>
        <dbReference type="ChEBI" id="CHEBI:29105"/>
    </ligand>
</feature>
<organism evidence="9 10">
    <name type="scientific">Lottia gigantea</name>
    <name type="common">Giant owl limpet</name>
    <dbReference type="NCBI Taxonomy" id="225164"/>
    <lineage>
        <taxon>Eukaryota</taxon>
        <taxon>Metazoa</taxon>
        <taxon>Spiralia</taxon>
        <taxon>Lophotrochozoa</taxon>
        <taxon>Mollusca</taxon>
        <taxon>Gastropoda</taxon>
        <taxon>Patellogastropoda</taxon>
        <taxon>Lottioidea</taxon>
        <taxon>Lottiidae</taxon>
        <taxon>Lottia</taxon>
    </lineage>
</organism>
<name>V4BM64_LOTGI</name>
<evidence type="ECO:0000256" key="7">
    <source>
        <dbReference type="PROSITE-ProRule" id="PRU00236"/>
    </source>
</evidence>
<proteinExistence type="inferred from homology"/>
<dbReference type="GO" id="GO:0046872">
    <property type="term" value="F:metal ion binding"/>
    <property type="evidence" value="ECO:0007669"/>
    <property type="project" value="UniProtKB-KW"/>
</dbReference>
<evidence type="ECO:0000256" key="2">
    <source>
        <dbReference type="ARBA" id="ARBA00022679"/>
    </source>
</evidence>
<dbReference type="OMA" id="EQCKKCR"/>
<feature type="domain" description="Deacetylase sirtuin-type" evidence="8">
    <location>
        <begin position="27"/>
        <end position="270"/>
    </location>
</feature>
<dbReference type="FunFam" id="3.40.50.1220:FF:000038">
    <property type="entry name" value="NAD-dependent protein deacetylase sirtuin-6 isoform X2"/>
    <property type="match status" value="1"/>
</dbReference>
<dbReference type="HOGENOM" id="CLU_023643_6_0_1"/>
<evidence type="ECO:0000256" key="1">
    <source>
        <dbReference type="ARBA" id="ARBA00012928"/>
    </source>
</evidence>
<evidence type="ECO:0000256" key="3">
    <source>
        <dbReference type="ARBA" id="ARBA00022723"/>
    </source>
</evidence>
<keyword evidence="4 7" id="KW-0862">Zinc</keyword>
<evidence type="ECO:0000256" key="6">
    <source>
        <dbReference type="ARBA" id="ARBA00038170"/>
    </source>
</evidence>
<evidence type="ECO:0000256" key="4">
    <source>
        <dbReference type="ARBA" id="ARBA00022833"/>
    </source>
</evidence>
<evidence type="ECO:0000313" key="10">
    <source>
        <dbReference type="Proteomes" id="UP000030746"/>
    </source>
</evidence>
<feature type="non-terminal residue" evidence="9">
    <location>
        <position position="279"/>
    </location>
</feature>
<dbReference type="KEGG" id="lgi:LOTGIDRAFT_83936"/>
<keyword evidence="2" id="KW-0808">Transferase</keyword>
<feature type="binding site" evidence="7">
    <location>
        <position position="144"/>
    </location>
    <ligand>
        <name>Zn(2+)</name>
        <dbReference type="ChEBI" id="CHEBI:29105"/>
    </ligand>
</feature>
<dbReference type="RefSeq" id="XP_009059311.1">
    <property type="nucleotide sequence ID" value="XM_009061063.1"/>
</dbReference>
<feature type="binding site" evidence="7">
    <location>
        <position position="175"/>
    </location>
    <ligand>
        <name>Zn(2+)</name>
        <dbReference type="ChEBI" id="CHEBI:29105"/>
    </ligand>
</feature>
<dbReference type="GO" id="GO:0046969">
    <property type="term" value="F:histone H3K9 deacetylase activity, NAD-dependent"/>
    <property type="evidence" value="ECO:0007669"/>
    <property type="project" value="TreeGrafter"/>
</dbReference>
<dbReference type="OrthoDB" id="2919105at2759"/>
<protein>
    <recommendedName>
        <fullName evidence="1">protein acetyllysine N-acetyltransferase</fullName>
        <ecNumber evidence="1">2.3.1.286</ecNumber>
    </recommendedName>
</protein>
<sequence>MSVNYATGLSDYDNKGKCGQPEYFDDEETVQRKIVELAEMVKASKHLVVHTGAGISTSAGIPDFRGPNGVWTLEEKGETPQINITFESAQPTKTHMALIELEKLGIVKYVISQNVDGLHVRSGLPINRLSEPHGNMFIETCDKCHTKYINSHCSPTMGLKLTGNLCTQQKPRGICRGRLHDAILDWEDSLPDHDLNLADYHSGKADLSLCLGTSLQIIPCGNLPLAAKKNGGKLIIVNLQTTKHDKKCDLKINSYVDQIICGLCEKLNVKIPEFTSPTV</sequence>
<keyword evidence="3 7" id="KW-0479">Metal-binding</keyword>
<comment type="similarity">
    <text evidence="6">Belongs to the sirtuin family. Class IV subfamily.</text>
</comment>
<dbReference type="PROSITE" id="PS50305">
    <property type="entry name" value="SIRTUIN"/>
    <property type="match status" value="1"/>
</dbReference>
<dbReference type="GO" id="GO:0000122">
    <property type="term" value="P:negative regulation of transcription by RNA polymerase II"/>
    <property type="evidence" value="ECO:0007669"/>
    <property type="project" value="TreeGrafter"/>
</dbReference>
<dbReference type="CDD" id="cd01410">
    <property type="entry name" value="SIRT7"/>
    <property type="match status" value="1"/>
</dbReference>
<dbReference type="CTD" id="20252588"/>
<dbReference type="SUPFAM" id="SSF52467">
    <property type="entry name" value="DHS-like NAD/FAD-binding domain"/>
    <property type="match status" value="1"/>
</dbReference>
<dbReference type="InterPro" id="IPR029035">
    <property type="entry name" value="DHS-like_NAD/FAD-binding_dom"/>
</dbReference>
<accession>V4BM64</accession>
<dbReference type="Gene3D" id="3.40.50.1220">
    <property type="entry name" value="TPP-binding domain"/>
    <property type="match status" value="1"/>
</dbReference>
<dbReference type="GO" id="GO:0070403">
    <property type="term" value="F:NAD+ binding"/>
    <property type="evidence" value="ECO:0007669"/>
    <property type="project" value="InterPro"/>
</dbReference>
<dbReference type="STRING" id="225164.V4BM64"/>
<dbReference type="InterPro" id="IPR003000">
    <property type="entry name" value="Sirtuin"/>
</dbReference>
<feature type="binding site" evidence="7">
    <location>
        <position position="141"/>
    </location>
    <ligand>
        <name>Zn(2+)</name>
        <dbReference type="ChEBI" id="CHEBI:29105"/>
    </ligand>
</feature>
<evidence type="ECO:0000259" key="8">
    <source>
        <dbReference type="PROSITE" id="PS50305"/>
    </source>
</evidence>
<dbReference type="EMBL" id="KB202518">
    <property type="protein sequence ID" value="ESO89974.1"/>
    <property type="molecule type" value="Genomic_DNA"/>
</dbReference>